<comment type="similarity">
    <text evidence="1">Belongs to the drug/metabolite transporter (DMT) superfamily. Small multidrug resistance (SMR) (TC 2.A.7.1) family.</text>
</comment>
<dbReference type="KEGG" id="srd:SD10_27550"/>
<dbReference type="Proteomes" id="UP000033054">
    <property type="component" value="Chromosome"/>
</dbReference>
<dbReference type="AlphaFoldDB" id="A0A0E4A0C6"/>
<dbReference type="EMBL" id="CP010429">
    <property type="protein sequence ID" value="AKD58103.1"/>
    <property type="molecule type" value="Genomic_DNA"/>
</dbReference>
<evidence type="ECO:0000256" key="1">
    <source>
        <dbReference type="RuleBase" id="RU003942"/>
    </source>
</evidence>
<feature type="transmembrane region" description="Helical" evidence="2">
    <location>
        <begin position="47"/>
        <end position="76"/>
    </location>
</feature>
<reference evidence="3 4" key="1">
    <citation type="journal article" date="2014" name="Curr. Microbiol.">
        <title>Spirosoma radiotolerans sp. nov., a gamma-radiation-resistant bacterium isolated from gamma ray-irradiated soil.</title>
        <authorList>
            <person name="Lee J.J."/>
            <person name="Srinivasan S."/>
            <person name="Lim S."/>
            <person name="Joe M."/>
            <person name="Im S."/>
            <person name="Bae S.I."/>
            <person name="Park K.R."/>
            <person name="Han J.H."/>
            <person name="Park S.H."/>
            <person name="Joo B.M."/>
            <person name="Park S.J."/>
            <person name="Kim M.K."/>
        </authorList>
    </citation>
    <scope>NUCLEOTIDE SEQUENCE [LARGE SCALE GENOMIC DNA]</scope>
    <source>
        <strain evidence="3 4">DG5A</strain>
    </source>
</reference>
<dbReference type="Gene3D" id="1.10.3730.20">
    <property type="match status" value="1"/>
</dbReference>
<dbReference type="STRING" id="1379870.SD10_27550"/>
<dbReference type="GO" id="GO:0022857">
    <property type="term" value="F:transmembrane transporter activity"/>
    <property type="evidence" value="ECO:0007669"/>
    <property type="project" value="InterPro"/>
</dbReference>
<dbReference type="InterPro" id="IPR037185">
    <property type="entry name" value="EmrE-like"/>
</dbReference>
<feature type="transmembrane region" description="Helical" evidence="2">
    <location>
        <begin position="6"/>
        <end position="26"/>
    </location>
</feature>
<proteinExistence type="inferred from homology"/>
<comment type="subcellular location">
    <subcellularLocation>
        <location evidence="1">Cell membrane</location>
        <topology evidence="1">Multi-pass membrane protein</topology>
    </subcellularLocation>
</comment>
<name>A0A0E4A0C6_9BACT</name>
<evidence type="ECO:0000313" key="3">
    <source>
        <dbReference type="EMBL" id="AKD58103.1"/>
    </source>
</evidence>
<feature type="transmembrane region" description="Helical" evidence="2">
    <location>
        <begin position="110"/>
        <end position="127"/>
    </location>
</feature>
<dbReference type="RefSeq" id="WP_046578552.1">
    <property type="nucleotide sequence ID" value="NZ_CP010429.1"/>
</dbReference>
<sequence length="130" mass="14889">MITQTALAWIYLIGAAACEMAWMYSLKYLRWDALKSLRWDTFYRADVGWPILLPWIAYVFFGIVNTILLAIAMRAIPTTTAFAVWMALTLVFLKASDVFWLKLSWSWSELLFILLITIGIVGLKFAGPTE</sequence>
<protein>
    <submittedName>
        <fullName evidence="3">Membrane protein</fullName>
    </submittedName>
</protein>
<keyword evidence="1 2" id="KW-0812">Transmembrane</keyword>
<keyword evidence="4" id="KW-1185">Reference proteome</keyword>
<dbReference type="SUPFAM" id="SSF103481">
    <property type="entry name" value="Multidrug resistance efflux transporter EmrE"/>
    <property type="match status" value="1"/>
</dbReference>
<dbReference type="InterPro" id="IPR045324">
    <property type="entry name" value="Small_multidrug_res"/>
</dbReference>
<dbReference type="HOGENOM" id="CLU_133067_1_2_10"/>
<gene>
    <name evidence="3" type="ORF">SD10_27550</name>
</gene>
<organism evidence="3 4">
    <name type="scientific">Spirosoma radiotolerans</name>
    <dbReference type="NCBI Taxonomy" id="1379870"/>
    <lineage>
        <taxon>Bacteria</taxon>
        <taxon>Pseudomonadati</taxon>
        <taxon>Bacteroidota</taxon>
        <taxon>Cytophagia</taxon>
        <taxon>Cytophagales</taxon>
        <taxon>Cytophagaceae</taxon>
        <taxon>Spirosoma</taxon>
    </lineage>
</organism>
<accession>A0A0E4A0C6</accession>
<dbReference type="Pfam" id="PF00893">
    <property type="entry name" value="Multi_Drug_Res"/>
    <property type="match status" value="1"/>
</dbReference>
<evidence type="ECO:0000313" key="4">
    <source>
        <dbReference type="Proteomes" id="UP000033054"/>
    </source>
</evidence>
<dbReference type="GO" id="GO:0005886">
    <property type="term" value="C:plasma membrane"/>
    <property type="evidence" value="ECO:0007669"/>
    <property type="project" value="UniProtKB-SubCell"/>
</dbReference>
<dbReference type="PATRIC" id="fig|1379870.5.peg.5936"/>
<keyword evidence="2" id="KW-0472">Membrane</keyword>
<feature type="transmembrane region" description="Helical" evidence="2">
    <location>
        <begin position="82"/>
        <end position="103"/>
    </location>
</feature>
<evidence type="ECO:0000256" key="2">
    <source>
        <dbReference type="SAM" id="Phobius"/>
    </source>
</evidence>
<keyword evidence="2" id="KW-1133">Transmembrane helix</keyword>
<dbReference type="OrthoDB" id="21828at2"/>